<feature type="transmembrane region" description="Helical" evidence="1">
    <location>
        <begin position="142"/>
        <end position="163"/>
    </location>
</feature>
<dbReference type="Pfam" id="PF07885">
    <property type="entry name" value="Ion_trans_2"/>
    <property type="match status" value="1"/>
</dbReference>
<evidence type="ECO:0000313" key="4">
    <source>
        <dbReference type="Proteomes" id="UP000290365"/>
    </source>
</evidence>
<dbReference type="Proteomes" id="UP000290365">
    <property type="component" value="Chromosome"/>
</dbReference>
<organism evidence="3 4">
    <name type="scientific">Ktedonosporobacter rubrisoli</name>
    <dbReference type="NCBI Taxonomy" id="2509675"/>
    <lineage>
        <taxon>Bacteria</taxon>
        <taxon>Bacillati</taxon>
        <taxon>Chloroflexota</taxon>
        <taxon>Ktedonobacteria</taxon>
        <taxon>Ktedonobacterales</taxon>
        <taxon>Ktedonosporobacteraceae</taxon>
        <taxon>Ktedonosporobacter</taxon>
    </lineage>
</organism>
<dbReference type="InterPro" id="IPR013099">
    <property type="entry name" value="K_chnl_dom"/>
</dbReference>
<keyword evidence="4" id="KW-1185">Reference proteome</keyword>
<sequence length="374" mass="42221">MPVLAILLGILLIIVVAKDSFETIVLPRRVSYKFRLTYFFYRVTWKFWGTIGRRMHASNRREQYLGFYGPLSLILLLIVWAVIFIVAFALIHWGLRSPLNAPEKVPTFGSYLYMSGTTFFTLGLGDIAPLTGLSRMLMVIEAGIGFGSLALVIGYVPVIYQAFSRRELHISLLDARAGSPPSAVELILRHRNQPEELARFLNEWEHWCAELLESHLSYPVLAYYRSLHENQSWLGALTSILDACALLLVGIEGLPVKPAKFTFAIARHAAVDLAQSFGVSPNLHAKRLSSLEFRQLQQVLARDGLMFKDPATAEERLAHIRGKYELFVASLAQHMLLSLPAWLAPENPIDDWQTSAWDHFLDTSPRTLDETMLA</sequence>
<dbReference type="KEGG" id="kbs:EPA93_46525"/>
<keyword evidence="3" id="KW-0407">Ion channel</keyword>
<keyword evidence="1" id="KW-0472">Membrane</keyword>
<evidence type="ECO:0000256" key="1">
    <source>
        <dbReference type="SAM" id="Phobius"/>
    </source>
</evidence>
<feature type="transmembrane region" description="Helical" evidence="1">
    <location>
        <begin position="111"/>
        <end position="130"/>
    </location>
</feature>
<accession>A0A4P6K415</accession>
<dbReference type="AlphaFoldDB" id="A0A4P6K415"/>
<keyword evidence="1" id="KW-1133">Transmembrane helix</keyword>
<feature type="transmembrane region" description="Helical" evidence="1">
    <location>
        <begin position="64"/>
        <end position="91"/>
    </location>
</feature>
<feature type="domain" description="Potassium channel" evidence="2">
    <location>
        <begin position="80"/>
        <end position="156"/>
    </location>
</feature>
<name>A0A4P6K415_KTERU</name>
<dbReference type="GO" id="GO:0034220">
    <property type="term" value="P:monoatomic ion transmembrane transport"/>
    <property type="evidence" value="ECO:0007669"/>
    <property type="project" value="UniProtKB-KW"/>
</dbReference>
<dbReference type="RefSeq" id="WP_129894095.1">
    <property type="nucleotide sequence ID" value="NZ_CP035758.1"/>
</dbReference>
<evidence type="ECO:0000313" key="3">
    <source>
        <dbReference type="EMBL" id="QBD83027.1"/>
    </source>
</evidence>
<proteinExistence type="predicted"/>
<dbReference type="EMBL" id="CP035758">
    <property type="protein sequence ID" value="QBD83027.1"/>
    <property type="molecule type" value="Genomic_DNA"/>
</dbReference>
<keyword evidence="1" id="KW-0812">Transmembrane</keyword>
<evidence type="ECO:0000259" key="2">
    <source>
        <dbReference type="Pfam" id="PF07885"/>
    </source>
</evidence>
<gene>
    <name evidence="3" type="ORF">EPA93_46525</name>
</gene>
<protein>
    <submittedName>
        <fullName evidence="3">Two pore domain potassium channel family protein</fullName>
    </submittedName>
</protein>
<reference evidence="3 4" key="1">
    <citation type="submission" date="2019-01" db="EMBL/GenBank/DDBJ databases">
        <title>Ktedonosporobacter rubrisoli SCAWS-G2.</title>
        <authorList>
            <person name="Huang Y."/>
            <person name="Yan B."/>
        </authorList>
    </citation>
    <scope>NUCLEOTIDE SEQUENCE [LARGE SCALE GENOMIC DNA]</scope>
    <source>
        <strain evidence="3 4">SCAWS-G2</strain>
    </source>
</reference>
<dbReference type="OrthoDB" id="9785126at2"/>
<dbReference type="Gene3D" id="1.10.287.70">
    <property type="match status" value="1"/>
</dbReference>
<keyword evidence="3" id="KW-0406">Ion transport</keyword>
<keyword evidence="3" id="KW-0813">Transport</keyword>
<dbReference type="SUPFAM" id="SSF81324">
    <property type="entry name" value="Voltage-gated potassium channels"/>
    <property type="match status" value="1"/>
</dbReference>